<evidence type="ECO:0008006" key="4">
    <source>
        <dbReference type="Google" id="ProtNLM"/>
    </source>
</evidence>
<evidence type="ECO:0000313" key="2">
    <source>
        <dbReference type="EMBL" id="KAE8038988.1"/>
    </source>
</evidence>
<dbReference type="InterPro" id="IPR012862">
    <property type="entry name" value="DUF1635"/>
</dbReference>
<sequence>MEEIGSLWSYQESIDEMKQKLFYTTVELESFKMEASEEIRRNKENVKNLLNLLRMAYQERDEARNQLQKLLNKLIPSSPTELPKLLPHVQAESPLVMPARANSGITESNSLSETCNHHSHGSSPADSFFGDAVSSPDFSNINVVDSGFINQPLVHKYNGSMSTGLVSSGKAKIDPASEVIDNLAKGKALPQKGKLLQAVMEAGPLLQTLIVAGPLPRWRNPPPLQPFKIPPVSIEGCQNANVNFKSAAPATLMTLKPLNSSSYPMMSRGTSQTCSASMLNFATGPSASCLNNSRLLTPNASINNHVPAGKRQRFL</sequence>
<reference evidence="2 3" key="1">
    <citation type="submission" date="2019-06" db="EMBL/GenBank/DDBJ databases">
        <title>A chromosomal-level reference genome of Carpinus fangiana (Coryloideae, Betulaceae).</title>
        <authorList>
            <person name="Yang X."/>
            <person name="Wang Z."/>
            <person name="Zhang L."/>
            <person name="Hao G."/>
            <person name="Liu J."/>
            <person name="Yang Y."/>
        </authorList>
    </citation>
    <scope>NUCLEOTIDE SEQUENCE [LARGE SCALE GENOMIC DNA]</scope>
    <source>
        <strain evidence="2">Cfa_2016G</strain>
        <tissue evidence="2">Leaf</tissue>
    </source>
</reference>
<name>A0A660KUD8_9ROSI</name>
<dbReference type="Proteomes" id="UP000327013">
    <property type="component" value="Chromosome 4"/>
</dbReference>
<keyword evidence="3" id="KW-1185">Reference proteome</keyword>
<gene>
    <name evidence="2" type="ORF">FH972_011444</name>
</gene>
<feature type="coiled-coil region" evidence="1">
    <location>
        <begin position="32"/>
        <end position="73"/>
    </location>
</feature>
<keyword evidence="1" id="KW-0175">Coiled coil</keyword>
<dbReference type="PANTHER" id="PTHR33431">
    <property type="entry name" value="ENABLED-LIKE PROTEIN (DUF1635)"/>
    <property type="match status" value="1"/>
</dbReference>
<dbReference type="EMBL" id="CM017324">
    <property type="protein sequence ID" value="KAE8038988.1"/>
    <property type="molecule type" value="Genomic_DNA"/>
</dbReference>
<organism evidence="2 3">
    <name type="scientific">Carpinus fangiana</name>
    <dbReference type="NCBI Taxonomy" id="176857"/>
    <lineage>
        <taxon>Eukaryota</taxon>
        <taxon>Viridiplantae</taxon>
        <taxon>Streptophyta</taxon>
        <taxon>Embryophyta</taxon>
        <taxon>Tracheophyta</taxon>
        <taxon>Spermatophyta</taxon>
        <taxon>Magnoliopsida</taxon>
        <taxon>eudicotyledons</taxon>
        <taxon>Gunneridae</taxon>
        <taxon>Pentapetalae</taxon>
        <taxon>rosids</taxon>
        <taxon>fabids</taxon>
        <taxon>Fagales</taxon>
        <taxon>Betulaceae</taxon>
        <taxon>Carpinus</taxon>
    </lineage>
</organism>
<evidence type="ECO:0000256" key="1">
    <source>
        <dbReference type="SAM" id="Coils"/>
    </source>
</evidence>
<dbReference type="AlphaFoldDB" id="A0A660KUD8"/>
<dbReference type="PANTHER" id="PTHR33431:SF12">
    <property type="entry name" value="HIGH MOBILITY GROUP BOX PROTEIN, PUTATIVE (DUF1635)-RELATED"/>
    <property type="match status" value="1"/>
</dbReference>
<dbReference type="OrthoDB" id="778241at2759"/>
<dbReference type="Pfam" id="PF07795">
    <property type="entry name" value="DUF1635"/>
    <property type="match status" value="1"/>
</dbReference>
<evidence type="ECO:0000313" key="3">
    <source>
        <dbReference type="Proteomes" id="UP000327013"/>
    </source>
</evidence>
<protein>
    <recommendedName>
        <fullName evidence="4">TOX high mobility group box family member 4-A</fullName>
    </recommendedName>
</protein>
<accession>A0A660KUD8</accession>
<proteinExistence type="predicted"/>